<keyword evidence="1" id="KW-0812">Transmembrane</keyword>
<name>A0A1D8AW88_9BACT</name>
<accession>A0A1D8AW88</accession>
<dbReference type="STRING" id="1838286.Verru16b_02238"/>
<sequence>MADKKIEKALYGPSTTEVALGAVLGLGAGLLAACVFLVFKPVAQVREVPKEPVRGTVYYVPGGDSNAKSRQWTAKQKQFLAGQTVEVVEDELNAWAVGAFAAAALEPGKPGAAPAADGGIFQPGKPNFKIADGKIRIGFPCFINWYGLGREVFVITTGSITRTGDRFGYVPETIYLGSCPMHLLPAVTGPLVSHLLGKQKLPDELKSAWAKVDDVTIEGNKLKLVIQ</sequence>
<keyword evidence="1" id="KW-0472">Membrane</keyword>
<dbReference type="PROSITE" id="PS51257">
    <property type="entry name" value="PROKAR_LIPOPROTEIN"/>
    <property type="match status" value="1"/>
</dbReference>
<keyword evidence="1" id="KW-1133">Transmembrane helix</keyword>
<dbReference type="OrthoDB" id="192813at2"/>
<dbReference type="AlphaFoldDB" id="A0A1D8AW88"/>
<dbReference type="EMBL" id="CP016094">
    <property type="protein sequence ID" value="AOS45162.1"/>
    <property type="molecule type" value="Genomic_DNA"/>
</dbReference>
<proteinExistence type="predicted"/>
<organism evidence="2 3">
    <name type="scientific">Lacunisphaera limnophila</name>
    <dbReference type="NCBI Taxonomy" id="1838286"/>
    <lineage>
        <taxon>Bacteria</taxon>
        <taxon>Pseudomonadati</taxon>
        <taxon>Verrucomicrobiota</taxon>
        <taxon>Opitutia</taxon>
        <taxon>Opitutales</taxon>
        <taxon>Opitutaceae</taxon>
        <taxon>Lacunisphaera</taxon>
    </lineage>
</organism>
<evidence type="ECO:0000313" key="2">
    <source>
        <dbReference type="EMBL" id="AOS45162.1"/>
    </source>
</evidence>
<dbReference type="KEGG" id="obg:Verru16b_02238"/>
<reference evidence="2 3" key="1">
    <citation type="submission" date="2016-06" db="EMBL/GenBank/DDBJ databases">
        <title>Three novel species with peptidoglycan cell walls form the new genus Lacunisphaera gen. nov. in the family Opitutaceae of the verrucomicrobial subdivision 4.</title>
        <authorList>
            <person name="Rast P."/>
            <person name="Gloeckner I."/>
            <person name="Jogler M."/>
            <person name="Boedeker C."/>
            <person name="Jeske O."/>
            <person name="Wiegand S."/>
            <person name="Reinhardt R."/>
            <person name="Schumann P."/>
            <person name="Rohde M."/>
            <person name="Spring S."/>
            <person name="Gloeckner F.O."/>
            <person name="Jogler C."/>
        </authorList>
    </citation>
    <scope>NUCLEOTIDE SEQUENCE [LARGE SCALE GENOMIC DNA]</scope>
    <source>
        <strain evidence="2 3">IG16b</strain>
    </source>
</reference>
<keyword evidence="3" id="KW-1185">Reference proteome</keyword>
<protein>
    <submittedName>
        <fullName evidence="2">Uncharacterized protein</fullName>
    </submittedName>
</protein>
<dbReference type="Proteomes" id="UP000095228">
    <property type="component" value="Chromosome"/>
</dbReference>
<evidence type="ECO:0000256" key="1">
    <source>
        <dbReference type="SAM" id="Phobius"/>
    </source>
</evidence>
<feature type="transmembrane region" description="Helical" evidence="1">
    <location>
        <begin position="18"/>
        <end position="39"/>
    </location>
</feature>
<dbReference type="RefSeq" id="WP_069962345.1">
    <property type="nucleotide sequence ID" value="NZ_CP016094.1"/>
</dbReference>
<evidence type="ECO:0000313" key="3">
    <source>
        <dbReference type="Proteomes" id="UP000095228"/>
    </source>
</evidence>
<gene>
    <name evidence="2" type="ORF">Verru16b_02238</name>
</gene>